<dbReference type="Pfam" id="PF06808">
    <property type="entry name" value="DctM"/>
    <property type="match status" value="1"/>
</dbReference>
<evidence type="ECO:0000256" key="4">
    <source>
        <dbReference type="ARBA" id="ARBA00022692"/>
    </source>
</evidence>
<feature type="transmembrane region" description="Helical" evidence="7">
    <location>
        <begin position="100"/>
        <end position="118"/>
    </location>
</feature>
<feature type="transmembrane region" description="Helical" evidence="7">
    <location>
        <begin position="12"/>
        <end position="42"/>
    </location>
</feature>
<protein>
    <recommendedName>
        <fullName evidence="7">TRAP transporter large permease protein</fullName>
    </recommendedName>
</protein>
<feature type="transmembrane region" description="Helical" evidence="7">
    <location>
        <begin position="309"/>
        <end position="332"/>
    </location>
</feature>
<comment type="similarity">
    <text evidence="7">Belongs to the TRAP transporter large permease family.</text>
</comment>
<dbReference type="NCBIfam" id="TIGR00786">
    <property type="entry name" value="dctM"/>
    <property type="match status" value="1"/>
</dbReference>
<evidence type="ECO:0000313" key="10">
    <source>
        <dbReference type="Proteomes" id="UP000198641"/>
    </source>
</evidence>
<evidence type="ECO:0000313" key="9">
    <source>
        <dbReference type="EMBL" id="SDG45822.1"/>
    </source>
</evidence>
<proteinExistence type="inferred from homology"/>
<gene>
    <name evidence="9" type="ORF">SAMN05216571_11450</name>
</gene>
<keyword evidence="7" id="KW-0813">Transport</keyword>
<dbReference type="RefSeq" id="WP_092528026.1">
    <property type="nucleotide sequence ID" value="NZ_FNCI01000014.1"/>
</dbReference>
<evidence type="ECO:0000256" key="3">
    <source>
        <dbReference type="ARBA" id="ARBA00022519"/>
    </source>
</evidence>
<keyword evidence="5 7" id="KW-1133">Transmembrane helix</keyword>
<comment type="subcellular location">
    <subcellularLocation>
        <location evidence="1 7">Cell inner membrane</location>
        <topology evidence="1 7">Multi-pass membrane protein</topology>
    </subcellularLocation>
</comment>
<feature type="transmembrane region" description="Helical" evidence="7">
    <location>
        <begin position="224"/>
        <end position="243"/>
    </location>
</feature>
<evidence type="ECO:0000256" key="6">
    <source>
        <dbReference type="ARBA" id="ARBA00023136"/>
    </source>
</evidence>
<dbReference type="InterPro" id="IPR010656">
    <property type="entry name" value="DctM"/>
</dbReference>
<dbReference type="EMBL" id="FNCI01000014">
    <property type="protein sequence ID" value="SDG45822.1"/>
    <property type="molecule type" value="Genomic_DNA"/>
</dbReference>
<name>A0A1G7UE24_9GAMM</name>
<feature type="transmembrane region" description="Helical" evidence="7">
    <location>
        <begin position="178"/>
        <end position="201"/>
    </location>
</feature>
<dbReference type="InterPro" id="IPR004681">
    <property type="entry name" value="TRAP_DctM"/>
</dbReference>
<keyword evidence="10" id="KW-1185">Reference proteome</keyword>
<evidence type="ECO:0000256" key="1">
    <source>
        <dbReference type="ARBA" id="ARBA00004429"/>
    </source>
</evidence>
<sequence length="435" mass="45903">MIPMDWIFVLPWLLFGLLGVLIIAGVPIAMALVLTAVGIITLDPRLTYWVMFQRMYNGMDSFVLLAVPLFLLAGNLMNAARITDRLITLCMRLVGHLKGALAHVNVLVSMLFAGVSGSSTADSAGVGTVLIPAMKREGYPVNFAVAVTAASSVMGIIIPPSINMIVWGALTNTSIAGLFLGGILPGVMIGVTQLALNMGYVRRYQVPVRKRVSLAELMSSGKDGLLAAGIPVVIIGGITLGLVTPTEAAVIAVLYALALGFVVYRELSLRQVLNASTDTVRLCSLSLFSLVGAAIFGYLISFYQIPPKLMAGVSISDPVVLLLIMTAVMLVIGTFMDSLPAMAIMAPIFQPLAMQAGVHPVQFGVIGVMALGLGLITPPYGLCLMISAKIGGIPLLKALATTMLYLAVMLAVIVLLIVYPDLVLAIPRLIAPDFV</sequence>
<evidence type="ECO:0000256" key="2">
    <source>
        <dbReference type="ARBA" id="ARBA00022475"/>
    </source>
</evidence>
<keyword evidence="4 7" id="KW-0812">Transmembrane</keyword>
<keyword evidence="2" id="KW-1003">Cell membrane</keyword>
<evidence type="ECO:0000256" key="7">
    <source>
        <dbReference type="RuleBase" id="RU369079"/>
    </source>
</evidence>
<feature type="domain" description="TRAP C4-dicarboxylate transport system permease DctM subunit" evidence="8">
    <location>
        <begin position="16"/>
        <end position="421"/>
    </location>
</feature>
<dbReference type="GO" id="GO:0005886">
    <property type="term" value="C:plasma membrane"/>
    <property type="evidence" value="ECO:0007669"/>
    <property type="project" value="UniProtKB-SubCell"/>
</dbReference>
<evidence type="ECO:0000256" key="5">
    <source>
        <dbReference type="ARBA" id="ARBA00022989"/>
    </source>
</evidence>
<keyword evidence="3 7" id="KW-0997">Cell inner membrane</keyword>
<feature type="transmembrane region" description="Helical" evidence="7">
    <location>
        <begin position="249"/>
        <end position="267"/>
    </location>
</feature>
<dbReference type="PANTHER" id="PTHR33362:SF2">
    <property type="entry name" value="TRAP TRANSPORTER LARGE PERMEASE PROTEIN"/>
    <property type="match status" value="1"/>
</dbReference>
<feature type="transmembrane region" description="Helical" evidence="7">
    <location>
        <begin position="279"/>
        <end position="303"/>
    </location>
</feature>
<dbReference type="STRING" id="284577.SAMN05216571_11450"/>
<dbReference type="PIRSF" id="PIRSF006066">
    <property type="entry name" value="HI0050"/>
    <property type="match status" value="1"/>
</dbReference>
<dbReference type="GO" id="GO:0022857">
    <property type="term" value="F:transmembrane transporter activity"/>
    <property type="evidence" value="ECO:0007669"/>
    <property type="project" value="UniProtKB-UniRule"/>
</dbReference>
<dbReference type="Proteomes" id="UP000198641">
    <property type="component" value="Unassembled WGS sequence"/>
</dbReference>
<feature type="transmembrane region" description="Helical" evidence="7">
    <location>
        <begin position="139"/>
        <end position="158"/>
    </location>
</feature>
<feature type="transmembrane region" description="Helical" evidence="7">
    <location>
        <begin position="398"/>
        <end position="419"/>
    </location>
</feature>
<feature type="transmembrane region" description="Helical" evidence="7">
    <location>
        <begin position="364"/>
        <end position="386"/>
    </location>
</feature>
<accession>A0A1G7UE24</accession>
<reference evidence="9 10" key="1">
    <citation type="submission" date="2016-10" db="EMBL/GenBank/DDBJ databases">
        <authorList>
            <person name="de Groot N.N."/>
        </authorList>
    </citation>
    <scope>NUCLEOTIDE SEQUENCE [LARGE SCALE GENOMIC DNA]</scope>
    <source>
        <strain evidence="9 10">BH539</strain>
    </source>
</reference>
<organism evidence="9 10">
    <name type="scientific">Onishia taeanensis</name>
    <dbReference type="NCBI Taxonomy" id="284577"/>
    <lineage>
        <taxon>Bacteria</taxon>
        <taxon>Pseudomonadati</taxon>
        <taxon>Pseudomonadota</taxon>
        <taxon>Gammaproteobacteria</taxon>
        <taxon>Oceanospirillales</taxon>
        <taxon>Halomonadaceae</taxon>
        <taxon>Onishia</taxon>
    </lineage>
</organism>
<comment type="function">
    <text evidence="7">Part of the tripartite ATP-independent periplasmic (TRAP) transport system.</text>
</comment>
<keyword evidence="6 7" id="KW-0472">Membrane</keyword>
<dbReference type="PANTHER" id="PTHR33362">
    <property type="entry name" value="SIALIC ACID TRAP TRANSPORTER PERMEASE PROTEIN SIAT-RELATED"/>
    <property type="match status" value="1"/>
</dbReference>
<dbReference type="OrthoDB" id="9796052at2"/>
<dbReference type="AlphaFoldDB" id="A0A1G7UE24"/>
<evidence type="ECO:0000259" key="8">
    <source>
        <dbReference type="Pfam" id="PF06808"/>
    </source>
</evidence>
<comment type="subunit">
    <text evidence="7">The complex comprises the extracytoplasmic solute receptor protein and the two transmembrane proteins.</text>
</comment>
<feature type="transmembrane region" description="Helical" evidence="7">
    <location>
        <begin position="62"/>
        <end position="80"/>
    </location>
</feature>